<evidence type="ECO:0000259" key="2">
    <source>
        <dbReference type="PROSITE" id="PS51186"/>
    </source>
</evidence>
<dbReference type="Gene3D" id="3.40.630.30">
    <property type="match status" value="1"/>
</dbReference>
<keyword evidence="3" id="KW-0687">Ribonucleoprotein</keyword>
<sequence length="363" mass="40185">MRLRAIGRDPVVITVAAALFALSVLAVNILWPAAFGVFIAVGGVVGALVVVYEVRLTKRLAQAEFIRDLQTGFASDANIGALWRKLLLKEEVVAADRPLVSSYLTFFETLHLLVRKGALDLALTDDLFRNRFFTAVGNKGVLETALVKEAGSFANIHALIESWHGHLLHHKIPMHPGYYGYVQALTEAKGYEITRLGPADLPDLEHLQSEVLSTIKDDSWLRANTDVMLKECLIDHITLGARQHGTLVAAAILYDGGGTDESIKHYFTDEAEALQDSINLKLVLALPEHRKKGLARALVELLEQQATDLGKKEIMCTVHPDNTASQSLFRLLGYHKVDSVSTSYGKRVVLRRKLPVLNKRWAR</sequence>
<dbReference type="EMBL" id="OCNK01000004">
    <property type="protein sequence ID" value="SOE02267.1"/>
    <property type="molecule type" value="Genomic_DNA"/>
</dbReference>
<gene>
    <name evidence="3" type="ORF">SAMN06272739_3471</name>
</gene>
<keyword evidence="1" id="KW-0472">Membrane</keyword>
<dbReference type="GO" id="GO:0016747">
    <property type="term" value="F:acyltransferase activity, transferring groups other than amino-acyl groups"/>
    <property type="evidence" value="ECO:0007669"/>
    <property type="project" value="InterPro"/>
</dbReference>
<keyword evidence="4" id="KW-1185">Reference proteome</keyword>
<dbReference type="InterPro" id="IPR016181">
    <property type="entry name" value="Acyl_CoA_acyltransferase"/>
</dbReference>
<evidence type="ECO:0000313" key="4">
    <source>
        <dbReference type="Proteomes" id="UP000219482"/>
    </source>
</evidence>
<dbReference type="GO" id="GO:0005840">
    <property type="term" value="C:ribosome"/>
    <property type="evidence" value="ECO:0007669"/>
    <property type="project" value="UniProtKB-KW"/>
</dbReference>
<evidence type="ECO:0000313" key="3">
    <source>
        <dbReference type="EMBL" id="SOE02267.1"/>
    </source>
</evidence>
<keyword evidence="1" id="KW-1133">Transmembrane helix</keyword>
<dbReference type="Pfam" id="PF00583">
    <property type="entry name" value="Acetyltransf_1"/>
    <property type="match status" value="1"/>
</dbReference>
<organism evidence="3 4">
    <name type="scientific">Blastococcus haudaquaticus</name>
    <dbReference type="NCBI Taxonomy" id="1938745"/>
    <lineage>
        <taxon>Bacteria</taxon>
        <taxon>Bacillati</taxon>
        <taxon>Actinomycetota</taxon>
        <taxon>Actinomycetes</taxon>
        <taxon>Geodermatophilales</taxon>
        <taxon>Geodermatophilaceae</taxon>
        <taxon>Blastococcus</taxon>
    </lineage>
</organism>
<feature type="transmembrane region" description="Helical" evidence="1">
    <location>
        <begin position="37"/>
        <end position="54"/>
    </location>
</feature>
<keyword evidence="1" id="KW-0812">Transmembrane</keyword>
<evidence type="ECO:0000256" key="1">
    <source>
        <dbReference type="SAM" id="Phobius"/>
    </source>
</evidence>
<protein>
    <submittedName>
        <fullName evidence="3">Ribosomal protein S18 acetylase RimI</fullName>
    </submittedName>
</protein>
<dbReference type="Proteomes" id="UP000219482">
    <property type="component" value="Unassembled WGS sequence"/>
</dbReference>
<dbReference type="RefSeq" id="WP_200814819.1">
    <property type="nucleotide sequence ID" value="NZ_OCNK01000004.1"/>
</dbReference>
<dbReference type="PROSITE" id="PS51186">
    <property type="entry name" value="GNAT"/>
    <property type="match status" value="1"/>
</dbReference>
<accession>A0A286H3D1</accession>
<feature type="domain" description="N-acetyltransferase" evidence="2">
    <location>
        <begin position="191"/>
        <end position="355"/>
    </location>
</feature>
<name>A0A286H3D1_9ACTN</name>
<dbReference type="AlphaFoldDB" id="A0A286H3D1"/>
<feature type="transmembrane region" description="Helical" evidence="1">
    <location>
        <begin position="12"/>
        <end position="31"/>
    </location>
</feature>
<proteinExistence type="predicted"/>
<dbReference type="SUPFAM" id="SSF55729">
    <property type="entry name" value="Acyl-CoA N-acyltransferases (Nat)"/>
    <property type="match status" value="1"/>
</dbReference>
<dbReference type="CDD" id="cd04301">
    <property type="entry name" value="NAT_SF"/>
    <property type="match status" value="1"/>
</dbReference>
<reference evidence="4" key="1">
    <citation type="submission" date="2017-09" db="EMBL/GenBank/DDBJ databases">
        <authorList>
            <person name="Varghese N."/>
            <person name="Submissions S."/>
        </authorList>
    </citation>
    <scope>NUCLEOTIDE SEQUENCE [LARGE SCALE GENOMIC DNA]</scope>
    <source>
        <strain evidence="4">DSM 44270</strain>
    </source>
</reference>
<keyword evidence="3" id="KW-0689">Ribosomal protein</keyword>
<dbReference type="InterPro" id="IPR000182">
    <property type="entry name" value="GNAT_dom"/>
</dbReference>